<feature type="compositionally biased region" description="Acidic residues" evidence="10">
    <location>
        <begin position="32"/>
        <end position="62"/>
    </location>
</feature>
<dbReference type="PANTHER" id="PTHR14885">
    <property type="entry name" value="CILIA- AND FLAGELLA-ASSOCIATED PROTEIN 43-RELATED"/>
    <property type="match status" value="1"/>
</dbReference>
<evidence type="ECO:0008006" key="12">
    <source>
        <dbReference type="Google" id="ProtNLM"/>
    </source>
</evidence>
<evidence type="ECO:0000313" key="11">
    <source>
        <dbReference type="EMBL" id="KAL0267585.1"/>
    </source>
</evidence>
<evidence type="ECO:0000256" key="2">
    <source>
        <dbReference type="ARBA" id="ARBA00022490"/>
    </source>
</evidence>
<dbReference type="Gene3D" id="2.130.10.10">
    <property type="entry name" value="YVTN repeat-like/Quinoprotein amine dehydrogenase"/>
    <property type="match status" value="3"/>
</dbReference>
<dbReference type="SUPFAM" id="SSF50978">
    <property type="entry name" value="WD40 repeat-like"/>
    <property type="match status" value="2"/>
</dbReference>
<keyword evidence="2" id="KW-0963">Cytoplasm</keyword>
<evidence type="ECO:0000256" key="10">
    <source>
        <dbReference type="SAM" id="MobiDB-lite"/>
    </source>
</evidence>
<organism evidence="11">
    <name type="scientific">Menopon gallinae</name>
    <name type="common">poultry shaft louse</name>
    <dbReference type="NCBI Taxonomy" id="328185"/>
    <lineage>
        <taxon>Eukaryota</taxon>
        <taxon>Metazoa</taxon>
        <taxon>Ecdysozoa</taxon>
        <taxon>Arthropoda</taxon>
        <taxon>Hexapoda</taxon>
        <taxon>Insecta</taxon>
        <taxon>Pterygota</taxon>
        <taxon>Neoptera</taxon>
        <taxon>Paraneoptera</taxon>
        <taxon>Psocodea</taxon>
        <taxon>Troctomorpha</taxon>
        <taxon>Phthiraptera</taxon>
        <taxon>Amblycera</taxon>
        <taxon>Menoponidae</taxon>
        <taxon>Menopon</taxon>
    </lineage>
</organism>
<feature type="repeat" description="WD" evidence="8">
    <location>
        <begin position="524"/>
        <end position="565"/>
    </location>
</feature>
<name>A0AAW2HCX2_9NEOP</name>
<keyword evidence="6" id="KW-0206">Cytoskeleton</keyword>
<keyword evidence="3 8" id="KW-0853">WD repeat</keyword>
<feature type="compositionally biased region" description="Acidic residues" evidence="10">
    <location>
        <begin position="664"/>
        <end position="676"/>
    </location>
</feature>
<dbReference type="GO" id="GO:0005930">
    <property type="term" value="C:axoneme"/>
    <property type="evidence" value="ECO:0007669"/>
    <property type="project" value="UniProtKB-SubCell"/>
</dbReference>
<dbReference type="InterPro" id="IPR015943">
    <property type="entry name" value="WD40/YVTN_repeat-like_dom_sf"/>
</dbReference>
<keyword evidence="7" id="KW-0966">Cell projection</keyword>
<sequence length="1913" mass="223520">MDSNTNLEDEEAESLDWLDHLESEMDRSEITATEETEASDEQEDEVDLDAEQEEEEEPEEVTYDPADYISQPVLSDFSTLPVNIVEFDHSFGYECKKLFNLSVIDKVNIIFASGNYIHFLDTTTGKMEFKRSSSGRGIGHIATNPVLPHIAVGEKGDEPDIIIYQWPGLEIVAVLKQGTQRAYSHLNYSPDGELLCSQGSSPDYMLTIWNWRKRRIMLRAKAYGAEVFNARFSLYVPGLLTTSGTGHIKFWKINRTFTGLKLQGEPGRFGKTEMCNVIGFLALPDEKVVSGSEWGNILVWEAGLIRVEVFRRGKNNCHDAPITQFIYSNGEMMTVAMDGSIKVWHYETIELADPPEEEKYIEVEPIYEFEVGDYFHQAELLMIVKSSNLPGNTKWFGQDGRGRIWKLSLTSGPGAEPHEEIYHCHSGRVVAVQGSPVSTQFATLGSDGRLHIYDYTLKKLIFKKEFLFGGRCLLWLPLSVEPSGTLMIGGFEDGTIRMVCVNATEFLQKVPAPNDDYINLVQVSKAHSMAVTIVTVNHAGNVLVTGSEDSTIFIYQVVQGNQFPELVPIGYIPTPGPVSCSCWKPTAIATILIGCTNGEFAEYELPMEPPAEDPASYLIEEVKMKKSAFVSVKGEIMRNFRIEEIIAEKRAKALEAKQKRESREEDEESVTTVEEPVEDVGDDEDFLQTISESELPEIYIPPVPNSILTAIYKPNGNFWLTVAGYDAGYIYEYNFSHKGPIRSVMMENADDVEIHAYHYYHNGKYLILGMQNGQIRVIKVKEDPNYFCDYWTYSTHDNDNGVICQIAFNYDYHYMFTCGSDGNVFSYVFNAEGDEYKVITEEIQPKGFPHKPCVDTDDPNELTLEQHKMKIQNELQQKAANAHKHQVLDMLKNLEKRYEIVQKRNAKLPKTQQLTREELLLDTRVAEDFEKSLEEEMDLVKRKLIWNLEKSSLQYEKLQKYFINPVEHPKLKVYGIQKSDQFVETFRLRALGAEFEEVERFVLIKLEEQELRGRTQARMYSEEEIIEVVTRRPNPAEALLKQIMALCGDYTENIKLRRLLRKYRERKESLETRRIEWHEMMRKKPNPNKPHREDVEAIQAAKENIGDYKLKSSENFKVQPEQKITTVTMYDKLLKTRRRIYQLKKDFNNKVLELRERKVNMIERHQQLRLTLLEIAKEIPKEKIRDPPDLPKTLENVEFPERKFQCTEDDIFDELPKRLKTVYKQTVTKKKELRLLDKEYEMLIMEKKSRKSNKILTKLPLMRYDEITGSHVIEELEATGRDDRTPTPWEKEYRKLRVIRRLFEQDGIIEQMEKDIKKYDNDIYELKEEKCRVEVDVKFLQLYLLTVHQEVLILKKFEAQEEVKENRLFEKLMEKNEIQKRLNEINSRIEARNREVRRCEEEIKNLVTSYYATITDNKFYDYLRRIFKKKYRPPKVKSDDSDSESESESSSSSDEEDAKSIDSKDMAPIRLDESICPPGCDPGLYDLTFKQRAERHMLELAIVEEKRLIEGHKKDYDQLAKKIKKVEVQYNECQNDLEEYVREKQRNLNEVETVVILRMNQIQNLKTEKELEKLSDSIVISAKKLTNLYKRVTELNKETFIEKQRHNKNRQHLMRMKIDVTYMKDVIQKLKTEIDETMIRKFGVKVDIDDIEESLLKRLVADMHSIVLELEKNLKQQQRPLREKLSEREETYANKLQENTERNNLITVLEEERTKLRQTFLRQRTAICEETFEREDVWGQDIERLEKTVKRQEDRICQLKREIQALKLKVAPMPPIVGLYEDEVPEVVQKLMIRGFDGECDEISVEVQNELKDIYDEAQEIANDFRDGIYEKSDMTRMKRLTELFMEKIPKNVRTSLLRRMKDKRMHEILTYESDDHFRYVKDVVREVPAEVFLHFMDLVTEIMETVSAIIIV</sequence>
<evidence type="ECO:0000256" key="5">
    <source>
        <dbReference type="ARBA" id="ARBA00023054"/>
    </source>
</evidence>
<feature type="region of interest" description="Disordered" evidence="10">
    <location>
        <begin position="1"/>
        <end position="66"/>
    </location>
</feature>
<reference evidence="11" key="1">
    <citation type="journal article" date="2024" name="Gigascience">
        <title>Chromosome-level genome of the poultry shaft louse Menopon gallinae provides insight into the host-switching and adaptive evolution of parasitic lice.</title>
        <authorList>
            <person name="Xu Y."/>
            <person name="Ma L."/>
            <person name="Liu S."/>
            <person name="Liang Y."/>
            <person name="Liu Q."/>
            <person name="He Z."/>
            <person name="Tian L."/>
            <person name="Duan Y."/>
            <person name="Cai W."/>
            <person name="Li H."/>
            <person name="Song F."/>
        </authorList>
    </citation>
    <scope>NUCLEOTIDE SEQUENCE</scope>
    <source>
        <strain evidence="11">Cailab_2023a</strain>
    </source>
</reference>
<feature type="compositionally biased region" description="Acidic residues" evidence="10">
    <location>
        <begin position="7"/>
        <end position="16"/>
    </location>
</feature>
<dbReference type="GO" id="GO:0003341">
    <property type="term" value="P:cilium movement"/>
    <property type="evidence" value="ECO:0007669"/>
    <property type="project" value="UniProtKB-ARBA"/>
</dbReference>
<evidence type="ECO:0000256" key="6">
    <source>
        <dbReference type="ARBA" id="ARBA00023212"/>
    </source>
</evidence>
<feature type="coiled-coil region" evidence="9">
    <location>
        <begin position="1375"/>
        <end position="1409"/>
    </location>
</feature>
<dbReference type="Pfam" id="PF00400">
    <property type="entry name" value="WD40"/>
    <property type="match status" value="2"/>
</dbReference>
<comment type="caution">
    <text evidence="11">The sequence shown here is derived from an EMBL/GenBank/DDBJ whole genome shotgun (WGS) entry which is preliminary data.</text>
</comment>
<comment type="subcellular location">
    <subcellularLocation>
        <location evidence="1">Cytoplasm</location>
        <location evidence="1">Cytoskeleton</location>
        <location evidence="1">Cilium axoneme</location>
    </subcellularLocation>
</comment>
<feature type="region of interest" description="Disordered" evidence="10">
    <location>
        <begin position="655"/>
        <end position="676"/>
    </location>
</feature>
<feature type="region of interest" description="Disordered" evidence="10">
    <location>
        <begin position="1433"/>
        <end position="1464"/>
    </location>
</feature>
<evidence type="ECO:0000256" key="9">
    <source>
        <dbReference type="SAM" id="Coils"/>
    </source>
</evidence>
<evidence type="ECO:0000256" key="4">
    <source>
        <dbReference type="ARBA" id="ARBA00022737"/>
    </source>
</evidence>
<feature type="coiled-coil region" evidence="9">
    <location>
        <begin position="1502"/>
        <end position="1554"/>
    </location>
</feature>
<keyword evidence="5 9" id="KW-0175">Coiled coil</keyword>
<evidence type="ECO:0000256" key="7">
    <source>
        <dbReference type="ARBA" id="ARBA00023273"/>
    </source>
</evidence>
<dbReference type="InterPro" id="IPR001680">
    <property type="entry name" value="WD40_rpt"/>
</dbReference>
<feature type="compositionally biased region" description="Acidic residues" evidence="10">
    <location>
        <begin position="1441"/>
        <end position="1457"/>
    </location>
</feature>
<evidence type="ECO:0000256" key="1">
    <source>
        <dbReference type="ARBA" id="ARBA00004430"/>
    </source>
</evidence>
<proteinExistence type="predicted"/>
<evidence type="ECO:0000256" key="8">
    <source>
        <dbReference type="PROSITE-ProRule" id="PRU00221"/>
    </source>
</evidence>
<keyword evidence="4" id="KW-0677">Repeat</keyword>
<gene>
    <name evidence="11" type="ORF">PYX00_009818</name>
</gene>
<evidence type="ECO:0000256" key="3">
    <source>
        <dbReference type="ARBA" id="ARBA00022574"/>
    </source>
</evidence>
<dbReference type="PANTHER" id="PTHR14885:SF3">
    <property type="entry name" value="CILIA- AND FLAGELLA-ASSOCIATED PROTEIN 44"/>
    <property type="match status" value="1"/>
</dbReference>
<dbReference type="PROSITE" id="PS50082">
    <property type="entry name" value="WD_REPEATS_2"/>
    <property type="match status" value="1"/>
</dbReference>
<dbReference type="InterPro" id="IPR036322">
    <property type="entry name" value="WD40_repeat_dom_sf"/>
</dbReference>
<accession>A0AAW2HCX2</accession>
<dbReference type="EMBL" id="JARGDH010000005">
    <property type="protein sequence ID" value="KAL0267585.1"/>
    <property type="molecule type" value="Genomic_DNA"/>
</dbReference>
<protein>
    <recommendedName>
        <fullName evidence="12">Cilia- and flagella-associated protein 44</fullName>
    </recommendedName>
</protein>
<feature type="compositionally biased region" description="Basic and acidic residues" evidence="10">
    <location>
        <begin position="17"/>
        <end position="29"/>
    </location>
</feature>
<dbReference type="SMART" id="SM00320">
    <property type="entry name" value="WD40"/>
    <property type="match status" value="7"/>
</dbReference>